<reference evidence="2" key="1">
    <citation type="journal article" date="2006" name="Science">
        <title>Ancient noncoding elements conserved in the human genome.</title>
        <authorList>
            <person name="Venkatesh B."/>
            <person name="Kirkness E.F."/>
            <person name="Loh Y.H."/>
            <person name="Halpern A.L."/>
            <person name="Lee A.P."/>
            <person name="Johnson J."/>
            <person name="Dandona N."/>
            <person name="Viswanathan L.D."/>
            <person name="Tay A."/>
            <person name="Venter J.C."/>
            <person name="Strausberg R.L."/>
            <person name="Brenner S."/>
        </authorList>
    </citation>
    <scope>NUCLEOTIDE SEQUENCE [LARGE SCALE GENOMIC DNA]</scope>
</reference>
<dbReference type="InParanoid" id="A0A4W3JJQ2"/>
<dbReference type="Ensembl" id="ENSCMIT00000043356.1">
    <property type="protein sequence ID" value="ENSCMIP00000042737.1"/>
    <property type="gene ID" value="ENSCMIG00000017765.1"/>
</dbReference>
<dbReference type="PROSITE" id="PS50096">
    <property type="entry name" value="IQ"/>
    <property type="match status" value="1"/>
</dbReference>
<reference evidence="2" key="3">
    <citation type="journal article" date="2014" name="Nature">
        <title>Elephant shark genome provides unique insights into gnathostome evolution.</title>
        <authorList>
            <consortium name="International Elephant Shark Genome Sequencing Consortium"/>
            <person name="Venkatesh B."/>
            <person name="Lee A.P."/>
            <person name="Ravi V."/>
            <person name="Maurya A.K."/>
            <person name="Lian M.M."/>
            <person name="Swann J.B."/>
            <person name="Ohta Y."/>
            <person name="Flajnik M.F."/>
            <person name="Sutoh Y."/>
            <person name="Kasahara M."/>
            <person name="Hoon S."/>
            <person name="Gangu V."/>
            <person name="Roy S.W."/>
            <person name="Irimia M."/>
            <person name="Korzh V."/>
            <person name="Kondrychyn I."/>
            <person name="Lim Z.W."/>
            <person name="Tay B.H."/>
            <person name="Tohari S."/>
            <person name="Kong K.W."/>
            <person name="Ho S."/>
            <person name="Lorente-Galdos B."/>
            <person name="Quilez J."/>
            <person name="Marques-Bonet T."/>
            <person name="Raney B.J."/>
            <person name="Ingham P.W."/>
            <person name="Tay A."/>
            <person name="Hillier L.W."/>
            <person name="Minx P."/>
            <person name="Boehm T."/>
            <person name="Wilson R.K."/>
            <person name="Brenner S."/>
            <person name="Warren W.C."/>
        </authorList>
    </citation>
    <scope>NUCLEOTIDE SEQUENCE [LARGE SCALE GENOMIC DNA]</scope>
</reference>
<keyword evidence="2" id="KW-1185">Reference proteome</keyword>
<organism evidence="1 2">
    <name type="scientific">Callorhinchus milii</name>
    <name type="common">Ghost shark</name>
    <dbReference type="NCBI Taxonomy" id="7868"/>
    <lineage>
        <taxon>Eukaryota</taxon>
        <taxon>Metazoa</taxon>
        <taxon>Chordata</taxon>
        <taxon>Craniata</taxon>
        <taxon>Vertebrata</taxon>
        <taxon>Chondrichthyes</taxon>
        <taxon>Holocephali</taxon>
        <taxon>Chimaeriformes</taxon>
        <taxon>Callorhinchidae</taxon>
        <taxon>Callorhinchus</taxon>
    </lineage>
</organism>
<reference evidence="2" key="2">
    <citation type="journal article" date="2007" name="PLoS Biol.">
        <title>Survey sequencing and comparative analysis of the elephant shark (Callorhinchus milii) genome.</title>
        <authorList>
            <person name="Venkatesh B."/>
            <person name="Kirkness E.F."/>
            <person name="Loh Y.H."/>
            <person name="Halpern A.L."/>
            <person name="Lee A.P."/>
            <person name="Johnson J."/>
            <person name="Dandona N."/>
            <person name="Viswanathan L.D."/>
            <person name="Tay A."/>
            <person name="Venter J.C."/>
            <person name="Strausberg R.L."/>
            <person name="Brenner S."/>
        </authorList>
    </citation>
    <scope>NUCLEOTIDE SEQUENCE [LARGE SCALE GENOMIC DNA]</scope>
</reference>
<proteinExistence type="predicted"/>
<protein>
    <submittedName>
        <fullName evidence="1">Uncharacterized protein</fullName>
    </submittedName>
</protein>
<reference evidence="1" key="5">
    <citation type="submission" date="2025-09" db="UniProtKB">
        <authorList>
            <consortium name="Ensembl"/>
        </authorList>
    </citation>
    <scope>IDENTIFICATION</scope>
</reference>
<dbReference type="Proteomes" id="UP000314986">
    <property type="component" value="Unassembled WGS sequence"/>
</dbReference>
<dbReference type="Gene3D" id="1.20.5.190">
    <property type="match status" value="1"/>
</dbReference>
<evidence type="ECO:0000313" key="1">
    <source>
        <dbReference type="Ensembl" id="ENSCMIP00000042737.1"/>
    </source>
</evidence>
<sequence>SQLCTALSHKQSWIENQFIIVNREREHGAAVTIQSWFRGCKIRAHIRYNMVQKWKKSILMMVWLLDLKLKLRVKQIAK</sequence>
<evidence type="ECO:0000313" key="2">
    <source>
        <dbReference type="Proteomes" id="UP000314986"/>
    </source>
</evidence>
<dbReference type="InterPro" id="IPR000048">
    <property type="entry name" value="IQ_motif_EF-hand-BS"/>
</dbReference>
<reference evidence="1" key="4">
    <citation type="submission" date="2025-08" db="UniProtKB">
        <authorList>
            <consortium name="Ensembl"/>
        </authorList>
    </citation>
    <scope>IDENTIFICATION</scope>
</reference>
<dbReference type="Pfam" id="PF00612">
    <property type="entry name" value="IQ"/>
    <property type="match status" value="1"/>
</dbReference>
<dbReference type="AlphaFoldDB" id="A0A4W3JJQ2"/>
<name>A0A4W3JJQ2_CALMI</name>
<accession>A0A4W3JJQ2</accession>